<evidence type="ECO:0000313" key="6">
    <source>
        <dbReference type="Proteomes" id="UP000295717"/>
    </source>
</evidence>
<dbReference type="PANTHER" id="PTHR11596">
    <property type="entry name" value="ALKALINE PHOSPHATASE"/>
    <property type="match status" value="1"/>
</dbReference>
<reference evidence="5 6" key="1">
    <citation type="submission" date="2019-03" db="EMBL/GenBank/DDBJ databases">
        <title>Genomic Encyclopedia of Type Strains, Phase IV (KMG-IV): sequencing the most valuable type-strain genomes for metagenomic binning, comparative biology and taxonomic classification.</title>
        <authorList>
            <person name="Goeker M."/>
        </authorList>
    </citation>
    <scope>NUCLEOTIDE SEQUENCE [LARGE SCALE GENOMIC DNA]</scope>
    <source>
        <strain evidence="5 6">DSM 13587</strain>
    </source>
</reference>
<dbReference type="OrthoDB" id="9794455at2"/>
<proteinExistence type="inferred from homology"/>
<feature type="binding site" evidence="3">
    <location>
        <position position="489"/>
    </location>
    <ligand>
        <name>Zn(2+)</name>
        <dbReference type="ChEBI" id="CHEBI:29105"/>
        <label>2</label>
    </ligand>
</feature>
<dbReference type="GO" id="GO:0046872">
    <property type="term" value="F:metal ion binding"/>
    <property type="evidence" value="ECO:0007669"/>
    <property type="project" value="UniProtKB-KW"/>
</dbReference>
<dbReference type="InterPro" id="IPR017850">
    <property type="entry name" value="Alkaline_phosphatase_core_sf"/>
</dbReference>
<organism evidence="5 6">
    <name type="scientific">Thiobaca trueperi</name>
    <dbReference type="NCBI Taxonomy" id="127458"/>
    <lineage>
        <taxon>Bacteria</taxon>
        <taxon>Pseudomonadati</taxon>
        <taxon>Pseudomonadota</taxon>
        <taxon>Gammaproteobacteria</taxon>
        <taxon>Chromatiales</taxon>
        <taxon>Chromatiaceae</taxon>
        <taxon>Thiobaca</taxon>
    </lineage>
</organism>
<feature type="binding site" evidence="3">
    <location>
        <position position="349"/>
    </location>
    <ligand>
        <name>Zn(2+)</name>
        <dbReference type="ChEBI" id="CHEBI:29105"/>
        <label>1</label>
    </ligand>
</feature>
<protein>
    <submittedName>
        <fullName evidence="5">Alkaline phosphatase</fullName>
    </submittedName>
</protein>
<dbReference type="PANTHER" id="PTHR11596:SF5">
    <property type="entry name" value="ALKALINE PHOSPHATASE"/>
    <property type="match status" value="1"/>
</dbReference>
<keyword evidence="1" id="KW-0597">Phosphoprotein</keyword>
<keyword evidence="6" id="KW-1185">Reference proteome</keyword>
<accession>A0A4R3MSC9</accession>
<dbReference type="SUPFAM" id="SSF53649">
    <property type="entry name" value="Alkaline phosphatase-like"/>
    <property type="match status" value="1"/>
</dbReference>
<evidence type="ECO:0000313" key="5">
    <source>
        <dbReference type="EMBL" id="TCT18865.1"/>
    </source>
</evidence>
<comment type="caution">
    <text evidence="5">The sequence shown here is derived from an EMBL/GenBank/DDBJ whole genome shotgun (WGS) entry which is preliminary data.</text>
</comment>
<feature type="binding site" evidence="3">
    <location>
        <position position="348"/>
    </location>
    <ligand>
        <name>Zn(2+)</name>
        <dbReference type="ChEBI" id="CHEBI:29105"/>
        <label>2</label>
    </ligand>
</feature>
<dbReference type="InterPro" id="IPR001952">
    <property type="entry name" value="Alkaline_phosphatase"/>
</dbReference>
<comment type="cofactor">
    <cofactor evidence="3">
        <name>Mg(2+)</name>
        <dbReference type="ChEBI" id="CHEBI:18420"/>
    </cofactor>
    <text evidence="3">Binds 1 Mg(2+) ion.</text>
</comment>
<comment type="cofactor">
    <cofactor evidence="3">
        <name>Zn(2+)</name>
        <dbReference type="ChEBI" id="CHEBI:29105"/>
    </cofactor>
    <text evidence="3">Binds 2 Zn(2+) ions.</text>
</comment>
<dbReference type="PRINTS" id="PR00113">
    <property type="entry name" value="ALKPHPHTASE"/>
</dbReference>
<dbReference type="CDD" id="cd16012">
    <property type="entry name" value="ALP"/>
    <property type="match status" value="1"/>
</dbReference>
<dbReference type="SMART" id="SM00098">
    <property type="entry name" value="alkPPc"/>
    <property type="match status" value="1"/>
</dbReference>
<evidence type="ECO:0000256" key="1">
    <source>
        <dbReference type="ARBA" id="ARBA00022553"/>
    </source>
</evidence>
<feature type="binding site" evidence="3">
    <location>
        <position position="57"/>
    </location>
    <ligand>
        <name>Mg(2+)</name>
        <dbReference type="ChEBI" id="CHEBI:18420"/>
    </ligand>
</feature>
<feature type="binding site" evidence="3">
    <location>
        <position position="169"/>
    </location>
    <ligand>
        <name>Mg(2+)</name>
        <dbReference type="ChEBI" id="CHEBI:18420"/>
    </ligand>
</feature>
<keyword evidence="3" id="KW-0460">Magnesium</keyword>
<feature type="binding site" evidence="3">
    <location>
        <position position="300"/>
    </location>
    <ligand>
        <name>Mg(2+)</name>
        <dbReference type="ChEBI" id="CHEBI:18420"/>
    </ligand>
</feature>
<name>A0A4R3MSC9_9GAMM</name>
<gene>
    <name evidence="5" type="ORF">EDC35_11164</name>
</gene>
<keyword evidence="3" id="KW-0862">Zinc</keyword>
<dbReference type="Gene3D" id="3.40.720.10">
    <property type="entry name" value="Alkaline Phosphatase, subunit A"/>
    <property type="match status" value="2"/>
</dbReference>
<comment type="similarity">
    <text evidence="4">Belongs to the alkaline phosphatase family.</text>
</comment>
<dbReference type="Pfam" id="PF00245">
    <property type="entry name" value="Alk_phosphatase"/>
    <property type="match status" value="1"/>
</dbReference>
<feature type="binding site" evidence="3">
    <location>
        <position position="305"/>
    </location>
    <ligand>
        <name>Zn(2+)</name>
        <dbReference type="ChEBI" id="CHEBI:29105"/>
        <label>2</label>
    </ligand>
</feature>
<dbReference type="Proteomes" id="UP000295717">
    <property type="component" value="Unassembled WGS sequence"/>
</dbReference>
<feature type="binding site" evidence="3">
    <location>
        <position position="309"/>
    </location>
    <ligand>
        <name>Zn(2+)</name>
        <dbReference type="ChEBI" id="CHEBI:29105"/>
        <label>2</label>
    </ligand>
</feature>
<feature type="binding site" evidence="3">
    <location>
        <position position="57"/>
    </location>
    <ligand>
        <name>Zn(2+)</name>
        <dbReference type="ChEBI" id="CHEBI:29105"/>
        <label>2</label>
    </ligand>
</feature>
<evidence type="ECO:0000256" key="4">
    <source>
        <dbReference type="RuleBase" id="RU003946"/>
    </source>
</evidence>
<dbReference type="AlphaFoldDB" id="A0A4R3MSC9"/>
<keyword evidence="3" id="KW-0479">Metal-binding</keyword>
<feature type="binding site" evidence="3">
    <location>
        <position position="167"/>
    </location>
    <ligand>
        <name>Mg(2+)</name>
        <dbReference type="ChEBI" id="CHEBI:18420"/>
    </ligand>
</feature>
<dbReference type="EMBL" id="SMAO01000011">
    <property type="protein sequence ID" value="TCT18865.1"/>
    <property type="molecule type" value="Genomic_DNA"/>
</dbReference>
<evidence type="ECO:0000256" key="3">
    <source>
        <dbReference type="PIRSR" id="PIRSR601952-2"/>
    </source>
</evidence>
<sequence length="533" mass="57601">MAAFPAITALTHDEHQEHHNVNPKHAAPKFLIVATLCAASLAQAATPAKYVFFFLGDGMANPQVQSTEAYLTTINGGSATLAKDLRKPENRLNMSKMKVQGMQTTYDAGALMTDSASSATAFASGLKTKSGVIGMNETMTKSYKSVAELAHQKGRKVGVLTSVSLDHATPAAYYASVESRGYMNNIATQLTQSGYEFFGGGGFASPEGPARAGDTSNNIWDLLDKQGYKILNTRQSILALKKNPPKGKIVAINPTLDDSAAMPYAIDRPATNVSLTEMTEVAISSLFAQGKQSGFFLMVEGGKIDWACHANDAVAAIGDMLDFDSAIGKALDFYKQHPDETLIIVTGDHETGGMTVGHATTGYTAYYDKLLDQTNSYEHFAANQWEDHKATYAKGYQWKNPKNLANNAAMVALLNDTFGLEWASLNDYQKEKLEDAYDKSMTKTDTAPGQNNNSDAENTLLYGSYEPIVVTITHILNEIASIGWTSYSHTGVPTPVYAQGPQAPRFQGFYDNTDIAKRLAKAMDLGVNLPSPK</sequence>
<dbReference type="GO" id="GO:0004035">
    <property type="term" value="F:alkaline phosphatase activity"/>
    <property type="evidence" value="ECO:0007669"/>
    <property type="project" value="TreeGrafter"/>
</dbReference>
<feature type="active site" description="Phosphoserine intermediate" evidence="2">
    <location>
        <position position="115"/>
    </location>
</feature>
<evidence type="ECO:0000256" key="2">
    <source>
        <dbReference type="PIRSR" id="PIRSR601952-1"/>
    </source>
</evidence>